<evidence type="ECO:0000313" key="7">
    <source>
        <dbReference type="EMBL" id="PWN28380.1"/>
    </source>
</evidence>
<organism evidence="7 8">
    <name type="scientific">Jaminaea rosea</name>
    <dbReference type="NCBI Taxonomy" id="1569628"/>
    <lineage>
        <taxon>Eukaryota</taxon>
        <taxon>Fungi</taxon>
        <taxon>Dikarya</taxon>
        <taxon>Basidiomycota</taxon>
        <taxon>Ustilaginomycotina</taxon>
        <taxon>Exobasidiomycetes</taxon>
        <taxon>Microstromatales</taxon>
        <taxon>Microstromatales incertae sedis</taxon>
        <taxon>Jaminaea</taxon>
    </lineage>
</organism>
<keyword evidence="8" id="KW-1185">Reference proteome</keyword>
<feature type="compositionally biased region" description="Gly residues" evidence="5">
    <location>
        <begin position="149"/>
        <end position="164"/>
    </location>
</feature>
<feature type="region of interest" description="Disordered" evidence="5">
    <location>
        <begin position="149"/>
        <end position="198"/>
    </location>
</feature>
<gene>
    <name evidence="7" type="ORF">BDZ90DRAFT_231371</name>
</gene>
<feature type="compositionally biased region" description="Polar residues" evidence="5">
    <location>
        <begin position="563"/>
        <end position="575"/>
    </location>
</feature>
<dbReference type="InterPro" id="IPR000504">
    <property type="entry name" value="RRM_dom"/>
</dbReference>
<dbReference type="CDD" id="cd12230">
    <property type="entry name" value="RRM1_U2AF65"/>
    <property type="match status" value="1"/>
</dbReference>
<feature type="region of interest" description="Disordered" evidence="5">
    <location>
        <begin position="563"/>
        <end position="588"/>
    </location>
</feature>
<feature type="domain" description="RRM" evidence="6">
    <location>
        <begin position="286"/>
        <end position="369"/>
    </location>
</feature>
<dbReference type="PANTHER" id="PTHR23139">
    <property type="entry name" value="RNA-BINDING PROTEIN"/>
    <property type="match status" value="1"/>
</dbReference>
<dbReference type="RefSeq" id="XP_025362992.1">
    <property type="nucleotide sequence ID" value="XM_025505835.1"/>
</dbReference>
<evidence type="ECO:0000313" key="8">
    <source>
        <dbReference type="Proteomes" id="UP000245884"/>
    </source>
</evidence>
<dbReference type="Gene3D" id="3.30.70.330">
    <property type="match status" value="3"/>
</dbReference>
<name>A0A316USX4_9BASI</name>
<dbReference type="OrthoDB" id="10266058at2759"/>
<evidence type="ECO:0000256" key="2">
    <source>
        <dbReference type="ARBA" id="ARBA00022884"/>
    </source>
</evidence>
<dbReference type="CDD" id="cd12231">
    <property type="entry name" value="RRM2_U2AF65"/>
    <property type="match status" value="1"/>
</dbReference>
<feature type="domain" description="RRM" evidence="6">
    <location>
        <begin position="396"/>
        <end position="474"/>
    </location>
</feature>
<feature type="compositionally biased region" description="Basic and acidic residues" evidence="5">
    <location>
        <begin position="27"/>
        <end position="63"/>
    </location>
</feature>
<feature type="compositionally biased region" description="Low complexity" evidence="5">
    <location>
        <begin position="640"/>
        <end position="654"/>
    </location>
</feature>
<dbReference type="GO" id="GO:0003723">
    <property type="term" value="F:RNA binding"/>
    <property type="evidence" value="ECO:0007669"/>
    <property type="project" value="UniProtKB-UniRule"/>
</dbReference>
<evidence type="ECO:0000256" key="3">
    <source>
        <dbReference type="ARBA" id="ARBA00023187"/>
    </source>
</evidence>
<dbReference type="EMBL" id="KZ819665">
    <property type="protein sequence ID" value="PWN28380.1"/>
    <property type="molecule type" value="Genomic_DNA"/>
</dbReference>
<dbReference type="STRING" id="1569628.A0A316USX4"/>
<reference evidence="7 8" key="1">
    <citation type="journal article" date="2018" name="Mol. Biol. Evol.">
        <title>Broad Genomic Sampling Reveals a Smut Pathogenic Ancestry of the Fungal Clade Ustilaginomycotina.</title>
        <authorList>
            <person name="Kijpornyongpan T."/>
            <person name="Mondo S.J."/>
            <person name="Barry K."/>
            <person name="Sandor L."/>
            <person name="Lee J."/>
            <person name="Lipzen A."/>
            <person name="Pangilinan J."/>
            <person name="LaButti K."/>
            <person name="Hainaut M."/>
            <person name="Henrissat B."/>
            <person name="Grigoriev I.V."/>
            <person name="Spatafora J.W."/>
            <person name="Aime M.C."/>
        </authorList>
    </citation>
    <scope>NUCLEOTIDE SEQUENCE [LARGE SCALE GENOMIC DNA]</scope>
    <source>
        <strain evidence="7 8">MCA 5214</strain>
    </source>
</reference>
<dbReference type="SUPFAM" id="SSF54928">
    <property type="entry name" value="RNA-binding domain, RBD"/>
    <property type="match status" value="2"/>
</dbReference>
<dbReference type="CDD" id="cd12232">
    <property type="entry name" value="RRM3_U2AF65"/>
    <property type="match status" value="1"/>
</dbReference>
<sequence length="654" mass="70555">MSSSERQTDAFLSSIERDARGGSTRSSRRDGGDRDYDRDRSSRRSYRDDPDVDRHRIDDDRDRSSRRRRARDDEDDDYYSSSKSSRRRRDDPPAAEDYYHRGAGRGYYPEQDDPYASRRRYDDPYNGYGGYAGGYGAGHGGRHYDAYGDGGRGGSRGRGSGGGDWRTAAEPSPARMRSPTPEGTRPISERKRKNSKWGITAQGFENISAMEAKSTGLFGIPGQSRTLGVQGQSNIPHTGGHGVGGHGDLPPIRFGGAEALAMGVAGASSSVPQVGSGMSSSNRQSRRLYVGNLPYGVTEASFAQFWNERMRQMNFQLSDQGEPCVSTQVNSEKGYAFVEFRCPEEATNAMSFDGVIYNGQALKIRRPKDYAGPDVGPPPSLHVPGVISTNVPDGPNKIYVGGLPTYLNEDQVIELLKAFGELRAFNLVREANNGPSKGFAFCEYVDPSLTDLACQGLNDMELGDRKLVVQPAQSGQRGTGQSTGGMTGANAGALGVRSFALPTAGEGGGEPTACMTMLNMVTPEELVDDVEYGEIVEDVRDECAKYGEVLDVRIPRPVAQSKGSSAQAWKASITSAPPPAEEAGKEREGVGRVYVRFAETSQCESALKAIAGRQFGGRLVICAFLSPNDWPGEEDGGENAEATQQQQAQPASAA</sequence>
<feature type="region of interest" description="Disordered" evidence="5">
    <location>
        <begin position="1"/>
        <end position="121"/>
    </location>
</feature>
<accession>A0A316USX4</accession>
<feature type="region of interest" description="Disordered" evidence="5">
    <location>
        <begin position="630"/>
        <end position="654"/>
    </location>
</feature>
<feature type="compositionally biased region" description="Basic and acidic residues" evidence="5">
    <location>
        <begin position="88"/>
        <end position="100"/>
    </location>
</feature>
<dbReference type="GeneID" id="37027658"/>
<dbReference type="PROSITE" id="PS50102">
    <property type="entry name" value="RRM"/>
    <property type="match status" value="2"/>
</dbReference>
<evidence type="ECO:0000256" key="4">
    <source>
        <dbReference type="PROSITE-ProRule" id="PRU00176"/>
    </source>
</evidence>
<dbReference type="SMART" id="SM00360">
    <property type="entry name" value="RRM"/>
    <property type="match status" value="3"/>
</dbReference>
<evidence type="ECO:0000256" key="5">
    <source>
        <dbReference type="SAM" id="MobiDB-lite"/>
    </source>
</evidence>
<keyword evidence="1" id="KW-0507">mRNA processing</keyword>
<dbReference type="AlphaFoldDB" id="A0A316USX4"/>
<protein>
    <recommendedName>
        <fullName evidence="6">RRM domain-containing protein</fullName>
    </recommendedName>
</protein>
<dbReference type="Pfam" id="PF00076">
    <property type="entry name" value="RRM_1"/>
    <property type="match status" value="2"/>
</dbReference>
<dbReference type="InterPro" id="IPR012677">
    <property type="entry name" value="Nucleotide-bd_a/b_plait_sf"/>
</dbReference>
<dbReference type="InterPro" id="IPR035979">
    <property type="entry name" value="RBD_domain_sf"/>
</dbReference>
<evidence type="ECO:0000256" key="1">
    <source>
        <dbReference type="ARBA" id="ARBA00022664"/>
    </source>
</evidence>
<dbReference type="Proteomes" id="UP000245884">
    <property type="component" value="Unassembled WGS sequence"/>
</dbReference>
<keyword evidence="2 4" id="KW-0694">RNA-binding</keyword>
<evidence type="ECO:0000259" key="6">
    <source>
        <dbReference type="PROSITE" id="PS50102"/>
    </source>
</evidence>
<keyword evidence="3" id="KW-0508">mRNA splicing</keyword>
<proteinExistence type="predicted"/>
<dbReference type="FunFam" id="3.30.70.330:FF:000676">
    <property type="entry name" value="U2 snRNP auxiliary factor large subunit"/>
    <property type="match status" value="1"/>
</dbReference>
<dbReference type="GO" id="GO:0008380">
    <property type="term" value="P:RNA splicing"/>
    <property type="evidence" value="ECO:0007669"/>
    <property type="project" value="UniProtKB-KW"/>
</dbReference>
<dbReference type="GO" id="GO:0006397">
    <property type="term" value="P:mRNA processing"/>
    <property type="evidence" value="ECO:0007669"/>
    <property type="project" value="UniProtKB-KW"/>
</dbReference>